<evidence type="ECO:0000313" key="3">
    <source>
        <dbReference type="Proteomes" id="UP001218218"/>
    </source>
</evidence>
<feature type="compositionally biased region" description="Basic residues" evidence="1">
    <location>
        <begin position="273"/>
        <end position="283"/>
    </location>
</feature>
<comment type="caution">
    <text evidence="2">The sequence shown here is derived from an EMBL/GenBank/DDBJ whole genome shotgun (WGS) entry which is preliminary data.</text>
</comment>
<accession>A0AAD7ADD3</accession>
<name>A0AAD7ADD3_9AGAR</name>
<organism evidence="2 3">
    <name type="scientific">Mycena albidolilacea</name>
    <dbReference type="NCBI Taxonomy" id="1033008"/>
    <lineage>
        <taxon>Eukaryota</taxon>
        <taxon>Fungi</taxon>
        <taxon>Dikarya</taxon>
        <taxon>Basidiomycota</taxon>
        <taxon>Agaricomycotina</taxon>
        <taxon>Agaricomycetes</taxon>
        <taxon>Agaricomycetidae</taxon>
        <taxon>Agaricales</taxon>
        <taxon>Marasmiineae</taxon>
        <taxon>Mycenaceae</taxon>
        <taxon>Mycena</taxon>
    </lineage>
</organism>
<dbReference type="Proteomes" id="UP001218218">
    <property type="component" value="Unassembled WGS sequence"/>
</dbReference>
<dbReference type="EMBL" id="JARIHO010000009">
    <property type="protein sequence ID" value="KAJ7355196.1"/>
    <property type="molecule type" value="Genomic_DNA"/>
</dbReference>
<proteinExistence type="predicted"/>
<gene>
    <name evidence="2" type="ORF">DFH08DRAFT_1076384</name>
</gene>
<reference evidence="2" key="1">
    <citation type="submission" date="2023-03" db="EMBL/GenBank/DDBJ databases">
        <title>Massive genome expansion in bonnet fungi (Mycena s.s.) driven by repeated elements and novel gene families across ecological guilds.</title>
        <authorList>
            <consortium name="Lawrence Berkeley National Laboratory"/>
            <person name="Harder C.B."/>
            <person name="Miyauchi S."/>
            <person name="Viragh M."/>
            <person name="Kuo A."/>
            <person name="Thoen E."/>
            <person name="Andreopoulos B."/>
            <person name="Lu D."/>
            <person name="Skrede I."/>
            <person name="Drula E."/>
            <person name="Henrissat B."/>
            <person name="Morin E."/>
            <person name="Kohler A."/>
            <person name="Barry K."/>
            <person name="LaButti K."/>
            <person name="Morin E."/>
            <person name="Salamov A."/>
            <person name="Lipzen A."/>
            <person name="Mereny Z."/>
            <person name="Hegedus B."/>
            <person name="Baldrian P."/>
            <person name="Stursova M."/>
            <person name="Weitz H."/>
            <person name="Taylor A."/>
            <person name="Grigoriev I.V."/>
            <person name="Nagy L.G."/>
            <person name="Martin F."/>
            <person name="Kauserud H."/>
        </authorList>
    </citation>
    <scope>NUCLEOTIDE SEQUENCE</scope>
    <source>
        <strain evidence="2">CBHHK002</strain>
    </source>
</reference>
<dbReference type="AlphaFoldDB" id="A0AAD7ADD3"/>
<keyword evidence="3" id="KW-1185">Reference proteome</keyword>
<protein>
    <submittedName>
        <fullName evidence="2">Uncharacterized protein</fullName>
    </submittedName>
</protein>
<evidence type="ECO:0000256" key="1">
    <source>
        <dbReference type="SAM" id="MobiDB-lite"/>
    </source>
</evidence>
<sequence length="310" mass="33069">MLFTLISHSNASGPRRLCALVDCCRSWSPSAPSAGSYACLVIVAPRTRPYDELPVRAVSAPLRILPVCFSYAIKDGAPPSVLLLEPSPLRHAIAIHLIRISATFLASSITITATCTLCSTRPVPDVGDHIVAVVASPSIQCCWLVLVPSINMTSDADKIPRPSDSALALEPSLRPVPVGGIRMDVLLVTHVCARSEWRGQCTGDATRCGDDDVRARGMDGRTGGTREEVREEIMRRMDAAVARGAASEVEAVRPGIEVGATVRASRAYATTRKSPRKSTRKSPRSGVVSLRLAMSLAITRTVDGEACEGM</sequence>
<feature type="region of interest" description="Disordered" evidence="1">
    <location>
        <begin position="267"/>
        <end position="286"/>
    </location>
</feature>
<evidence type="ECO:0000313" key="2">
    <source>
        <dbReference type="EMBL" id="KAJ7355196.1"/>
    </source>
</evidence>